<name>A0A6J7I5N5_9ZZZZ</name>
<accession>A0A6J7I5N5</accession>
<gene>
    <name evidence="1" type="ORF">UFOPK3720_00475</name>
</gene>
<organism evidence="1">
    <name type="scientific">freshwater metagenome</name>
    <dbReference type="NCBI Taxonomy" id="449393"/>
    <lineage>
        <taxon>unclassified sequences</taxon>
        <taxon>metagenomes</taxon>
        <taxon>ecological metagenomes</taxon>
    </lineage>
</organism>
<proteinExistence type="predicted"/>
<reference evidence="1" key="1">
    <citation type="submission" date="2020-05" db="EMBL/GenBank/DDBJ databases">
        <authorList>
            <person name="Chiriac C."/>
            <person name="Salcher M."/>
            <person name="Ghai R."/>
            <person name="Kavagutti S V."/>
        </authorList>
    </citation>
    <scope>NUCLEOTIDE SEQUENCE</scope>
</reference>
<dbReference type="InterPro" id="IPR019933">
    <property type="entry name" value="DivIVA_domain"/>
</dbReference>
<dbReference type="NCBIfam" id="TIGR03544">
    <property type="entry name" value="DivI1A_domain"/>
    <property type="match status" value="1"/>
</dbReference>
<dbReference type="EMBL" id="CAFBNB010000065">
    <property type="protein sequence ID" value="CAB4925974.1"/>
    <property type="molecule type" value="Genomic_DNA"/>
</dbReference>
<sequence length="73" mass="8045">MTVFFVFLALAAIGAVGLVAAGRLGELPEAEPDRRPELADSDPNFDVVLRGYRMDEVDAVIEDLRRRLDQAQS</sequence>
<protein>
    <submittedName>
        <fullName evidence="1">Unannotated protein</fullName>
    </submittedName>
</protein>
<evidence type="ECO:0000313" key="1">
    <source>
        <dbReference type="EMBL" id="CAB4925974.1"/>
    </source>
</evidence>
<dbReference type="AlphaFoldDB" id="A0A6J7I5N5"/>